<dbReference type="STRING" id="1121925.SAMN02746011_02020"/>
<protein>
    <submittedName>
        <fullName evidence="1">Haloacid dehalogenase-like hydrolase</fullName>
    </submittedName>
</protein>
<dbReference type="Proteomes" id="UP000189941">
    <property type="component" value="Unassembled WGS sequence"/>
</dbReference>
<evidence type="ECO:0000313" key="2">
    <source>
        <dbReference type="Proteomes" id="UP000189941"/>
    </source>
</evidence>
<name>A0A1T4PCS2_9LACT</name>
<dbReference type="RefSeq" id="WP_159443926.1">
    <property type="nucleotide sequence ID" value="NZ_FUWO01000036.1"/>
</dbReference>
<dbReference type="SUPFAM" id="SSF56784">
    <property type="entry name" value="HAD-like"/>
    <property type="match status" value="1"/>
</dbReference>
<dbReference type="InterPro" id="IPR023214">
    <property type="entry name" value="HAD_sf"/>
</dbReference>
<organism evidence="1 2">
    <name type="scientific">Globicatella sulfidifaciens DSM 15739</name>
    <dbReference type="NCBI Taxonomy" id="1121925"/>
    <lineage>
        <taxon>Bacteria</taxon>
        <taxon>Bacillati</taxon>
        <taxon>Bacillota</taxon>
        <taxon>Bacilli</taxon>
        <taxon>Lactobacillales</taxon>
        <taxon>Aerococcaceae</taxon>
        <taxon>Globicatella</taxon>
    </lineage>
</organism>
<sequence length="283" mass="32704">MIRMFISDLDGTLLNKYHIADKTINQAIEESDRRGYRFAVATGRHMRNHQRFGLGFLKHTQYIIAMNGALVIDNKGKIIDTSAIEPNKVIEIQDMFPEISFEFLTAQHAYVKHNRFKHFFKGFKNTPTFKNFGRALLNLLVGQFHYGVDDEFLKTKSILKLECITNLAEEHERLVEYLEANQNYFSFAYNDEVHFEITAQNVNKRQGILALLKKINVHPDRVAVYGNDSNDVEMLEYFIHSYAPSSAKEIAKKVAKNQIGDANDHAVVKHMLATMKKQDLYKK</sequence>
<dbReference type="EMBL" id="FUWO01000036">
    <property type="protein sequence ID" value="SJZ89353.1"/>
    <property type="molecule type" value="Genomic_DNA"/>
</dbReference>
<dbReference type="Pfam" id="PF08282">
    <property type="entry name" value="Hydrolase_3"/>
    <property type="match status" value="1"/>
</dbReference>
<reference evidence="2" key="1">
    <citation type="submission" date="2017-02" db="EMBL/GenBank/DDBJ databases">
        <authorList>
            <person name="Varghese N."/>
            <person name="Submissions S."/>
        </authorList>
    </citation>
    <scope>NUCLEOTIDE SEQUENCE [LARGE SCALE GENOMIC DNA]</scope>
    <source>
        <strain evidence="2">DSM 15739</strain>
    </source>
</reference>
<dbReference type="GO" id="GO:0005829">
    <property type="term" value="C:cytosol"/>
    <property type="evidence" value="ECO:0007669"/>
    <property type="project" value="TreeGrafter"/>
</dbReference>
<keyword evidence="1" id="KW-0378">Hydrolase</keyword>
<evidence type="ECO:0000313" key="1">
    <source>
        <dbReference type="EMBL" id="SJZ89353.1"/>
    </source>
</evidence>
<keyword evidence="2" id="KW-1185">Reference proteome</keyword>
<dbReference type="Gene3D" id="3.40.50.1000">
    <property type="entry name" value="HAD superfamily/HAD-like"/>
    <property type="match status" value="1"/>
</dbReference>
<dbReference type="InterPro" id="IPR006379">
    <property type="entry name" value="HAD-SF_hydro_IIB"/>
</dbReference>
<dbReference type="NCBIfam" id="TIGR01484">
    <property type="entry name" value="HAD-SF-IIB"/>
    <property type="match status" value="1"/>
</dbReference>
<dbReference type="PANTHER" id="PTHR10000">
    <property type="entry name" value="PHOSPHOSERINE PHOSPHATASE"/>
    <property type="match status" value="1"/>
</dbReference>
<proteinExistence type="predicted"/>
<gene>
    <name evidence="1" type="ORF">SAMN02746011_02020</name>
</gene>
<dbReference type="PANTHER" id="PTHR10000:SF8">
    <property type="entry name" value="HAD SUPERFAMILY HYDROLASE-LIKE, TYPE 3"/>
    <property type="match status" value="1"/>
</dbReference>
<dbReference type="GO" id="GO:0016791">
    <property type="term" value="F:phosphatase activity"/>
    <property type="evidence" value="ECO:0007669"/>
    <property type="project" value="TreeGrafter"/>
</dbReference>
<accession>A0A1T4PCS2</accession>
<dbReference type="OrthoDB" id="9814970at2"/>
<dbReference type="InterPro" id="IPR036412">
    <property type="entry name" value="HAD-like_sf"/>
</dbReference>
<dbReference type="GO" id="GO:0000287">
    <property type="term" value="F:magnesium ion binding"/>
    <property type="evidence" value="ECO:0007669"/>
    <property type="project" value="TreeGrafter"/>
</dbReference>
<dbReference type="Gene3D" id="3.30.1240.10">
    <property type="match status" value="1"/>
</dbReference>
<dbReference type="AlphaFoldDB" id="A0A1T4PCS2"/>